<name>A0A4Q7L4T4_9PSEU</name>
<evidence type="ECO:0000313" key="3">
    <source>
        <dbReference type="EMBL" id="RZS44305.1"/>
    </source>
</evidence>
<gene>
    <name evidence="3" type="ORF">EV193_101180</name>
</gene>
<evidence type="ECO:0000256" key="2">
    <source>
        <dbReference type="SAM" id="Phobius"/>
    </source>
</evidence>
<proteinExistence type="predicted"/>
<protein>
    <submittedName>
        <fullName evidence="3">Uncharacterized protein</fullName>
    </submittedName>
</protein>
<feature type="compositionally biased region" description="Low complexity" evidence="1">
    <location>
        <begin position="92"/>
        <end position="103"/>
    </location>
</feature>
<evidence type="ECO:0000313" key="4">
    <source>
        <dbReference type="Proteomes" id="UP000294257"/>
    </source>
</evidence>
<accession>A0A4Q7L4T4</accession>
<keyword evidence="2" id="KW-0472">Membrane</keyword>
<keyword evidence="2" id="KW-0812">Transmembrane</keyword>
<feature type="compositionally biased region" description="Low complexity" evidence="1">
    <location>
        <begin position="62"/>
        <end position="79"/>
    </location>
</feature>
<sequence>MVSVLLLTTPVLPYVRRIAESYPARYGRQERSFGEIMRNLTSRVAAVFLAVAATFSIGTTALATPATPPSALSPIPSDGDPSECPPPPGGPVPQSLPQSAGDEPGQGEPGQGDPGEDDQCGAFAWG</sequence>
<evidence type="ECO:0000256" key="1">
    <source>
        <dbReference type="SAM" id="MobiDB-lite"/>
    </source>
</evidence>
<dbReference type="EMBL" id="SGWQ01000001">
    <property type="protein sequence ID" value="RZS44305.1"/>
    <property type="molecule type" value="Genomic_DNA"/>
</dbReference>
<organism evidence="3 4">
    <name type="scientific">Herbihabitans rhizosphaerae</name>
    <dbReference type="NCBI Taxonomy" id="1872711"/>
    <lineage>
        <taxon>Bacteria</taxon>
        <taxon>Bacillati</taxon>
        <taxon>Actinomycetota</taxon>
        <taxon>Actinomycetes</taxon>
        <taxon>Pseudonocardiales</taxon>
        <taxon>Pseudonocardiaceae</taxon>
        <taxon>Herbihabitans</taxon>
    </lineage>
</organism>
<dbReference type="Proteomes" id="UP000294257">
    <property type="component" value="Unassembled WGS sequence"/>
</dbReference>
<reference evidence="3 4" key="1">
    <citation type="submission" date="2019-02" db="EMBL/GenBank/DDBJ databases">
        <title>Genomic Encyclopedia of Type Strains, Phase IV (KMG-IV): sequencing the most valuable type-strain genomes for metagenomic binning, comparative biology and taxonomic classification.</title>
        <authorList>
            <person name="Goeker M."/>
        </authorList>
    </citation>
    <scope>NUCLEOTIDE SEQUENCE [LARGE SCALE GENOMIC DNA]</scope>
    <source>
        <strain evidence="3 4">DSM 101727</strain>
    </source>
</reference>
<feature type="region of interest" description="Disordered" evidence="1">
    <location>
        <begin position="62"/>
        <end position="126"/>
    </location>
</feature>
<keyword evidence="4" id="KW-1185">Reference proteome</keyword>
<dbReference type="AlphaFoldDB" id="A0A4Q7L4T4"/>
<keyword evidence="2" id="KW-1133">Transmembrane helix</keyword>
<feature type="transmembrane region" description="Helical" evidence="2">
    <location>
        <begin position="41"/>
        <end position="63"/>
    </location>
</feature>
<comment type="caution">
    <text evidence="3">The sequence shown here is derived from an EMBL/GenBank/DDBJ whole genome shotgun (WGS) entry which is preliminary data.</text>
</comment>